<feature type="chain" id="PRO_5046446643" evidence="11">
    <location>
        <begin position="20"/>
        <end position="352"/>
    </location>
</feature>
<dbReference type="Pfam" id="PF00267">
    <property type="entry name" value="Porin_1"/>
    <property type="match status" value="1"/>
</dbReference>
<evidence type="ECO:0000256" key="10">
    <source>
        <dbReference type="ARBA" id="ARBA00023237"/>
    </source>
</evidence>
<dbReference type="PRINTS" id="PR00182">
    <property type="entry name" value="ECOLNEIPORIN"/>
</dbReference>
<evidence type="ECO:0000256" key="11">
    <source>
        <dbReference type="SAM" id="SignalP"/>
    </source>
</evidence>
<dbReference type="PANTHER" id="PTHR34501">
    <property type="entry name" value="PROTEIN YDDL-RELATED"/>
    <property type="match status" value="1"/>
</dbReference>
<accession>A0ABY4DX63</accession>
<organism evidence="12 13">
    <name type="scientific">Vitreoscilla massiliensis</name>
    <dbReference type="NCBI Taxonomy" id="1689272"/>
    <lineage>
        <taxon>Bacteria</taxon>
        <taxon>Pseudomonadati</taxon>
        <taxon>Pseudomonadota</taxon>
        <taxon>Betaproteobacteria</taxon>
        <taxon>Neisseriales</taxon>
        <taxon>Neisseriaceae</taxon>
        <taxon>Vitreoscilla</taxon>
    </lineage>
</organism>
<proteinExistence type="predicted"/>
<dbReference type="SUPFAM" id="SSF56935">
    <property type="entry name" value="Porins"/>
    <property type="match status" value="1"/>
</dbReference>
<evidence type="ECO:0000256" key="8">
    <source>
        <dbReference type="ARBA" id="ARBA00023114"/>
    </source>
</evidence>
<name>A0ABY4DX63_9NEIS</name>
<evidence type="ECO:0000256" key="6">
    <source>
        <dbReference type="ARBA" id="ARBA00022729"/>
    </source>
</evidence>
<dbReference type="InterPro" id="IPR002299">
    <property type="entry name" value="Porin_Neis"/>
</dbReference>
<feature type="signal peptide" evidence="11">
    <location>
        <begin position="1"/>
        <end position="19"/>
    </location>
</feature>
<dbReference type="PRINTS" id="PR00184">
    <property type="entry name" value="NEISSPPORIN"/>
</dbReference>
<protein>
    <submittedName>
        <fullName evidence="12">Porin</fullName>
    </submittedName>
</protein>
<evidence type="ECO:0000256" key="9">
    <source>
        <dbReference type="ARBA" id="ARBA00023136"/>
    </source>
</evidence>
<dbReference type="InterPro" id="IPR023614">
    <property type="entry name" value="Porin_dom_sf"/>
</dbReference>
<keyword evidence="4" id="KW-1134">Transmembrane beta strand</keyword>
<comment type="subcellular location">
    <subcellularLocation>
        <location evidence="1">Cell outer membrane</location>
        <topology evidence="1">Multi-pass membrane protein</topology>
    </subcellularLocation>
</comment>
<keyword evidence="5" id="KW-0812">Transmembrane</keyword>
<evidence type="ECO:0000256" key="3">
    <source>
        <dbReference type="ARBA" id="ARBA00022448"/>
    </source>
</evidence>
<keyword evidence="3" id="KW-0813">Transport</keyword>
<dbReference type="InterPro" id="IPR033900">
    <property type="entry name" value="Gram_neg_porin_domain"/>
</dbReference>
<comment type="subunit">
    <text evidence="2">Homotrimer.</text>
</comment>
<dbReference type="PANTHER" id="PTHR34501:SF9">
    <property type="entry name" value="MAJOR OUTER MEMBRANE PROTEIN P.IA"/>
    <property type="match status" value="1"/>
</dbReference>
<evidence type="ECO:0000256" key="4">
    <source>
        <dbReference type="ARBA" id="ARBA00022452"/>
    </source>
</evidence>
<keyword evidence="8" id="KW-0626">Porin</keyword>
<dbReference type="InterPro" id="IPR001702">
    <property type="entry name" value="Porin_Gram-ve"/>
</dbReference>
<dbReference type="CDD" id="cd00342">
    <property type="entry name" value="gram_neg_porins"/>
    <property type="match status" value="1"/>
</dbReference>
<keyword evidence="6 11" id="KW-0732">Signal</keyword>
<keyword evidence="9" id="KW-0472">Membrane</keyword>
<dbReference type="Proteomes" id="UP000832011">
    <property type="component" value="Chromosome"/>
</dbReference>
<reference evidence="12 13" key="1">
    <citation type="journal article" date="2022" name="Res Sq">
        <title>Evolution of multicellular longitudinally dividing oral cavity symbionts (Neisseriaceae).</title>
        <authorList>
            <person name="Nyongesa S."/>
            <person name="Weber P."/>
            <person name="Bernet E."/>
            <person name="Pullido F."/>
            <person name="Nieckarz M."/>
            <person name="Delaby M."/>
            <person name="Nieves C."/>
            <person name="Viehboeck T."/>
            <person name="Krause N."/>
            <person name="Rivera-Millot A."/>
            <person name="Nakamura A."/>
            <person name="Vischer N."/>
            <person name="VanNieuwenhze M."/>
            <person name="Brun Y."/>
            <person name="Cava F."/>
            <person name="Bulgheresi S."/>
            <person name="Veyrier F."/>
        </authorList>
    </citation>
    <scope>NUCLEOTIDE SEQUENCE [LARGE SCALE GENOMIC DNA]</scope>
    <source>
        <strain evidence="12 13">SN4</strain>
    </source>
</reference>
<evidence type="ECO:0000256" key="7">
    <source>
        <dbReference type="ARBA" id="ARBA00023065"/>
    </source>
</evidence>
<evidence type="ECO:0000256" key="5">
    <source>
        <dbReference type="ARBA" id="ARBA00022692"/>
    </source>
</evidence>
<evidence type="ECO:0000256" key="1">
    <source>
        <dbReference type="ARBA" id="ARBA00004571"/>
    </source>
</evidence>
<evidence type="ECO:0000256" key="2">
    <source>
        <dbReference type="ARBA" id="ARBA00011233"/>
    </source>
</evidence>
<keyword evidence="7" id="KW-0406">Ion transport</keyword>
<evidence type="ECO:0000313" key="13">
    <source>
        <dbReference type="Proteomes" id="UP000832011"/>
    </source>
</evidence>
<keyword evidence="10" id="KW-0998">Cell outer membrane</keyword>
<keyword evidence="13" id="KW-1185">Reference proteome</keyword>
<dbReference type="Gene3D" id="2.40.160.10">
    <property type="entry name" value="Porin"/>
    <property type="match status" value="1"/>
</dbReference>
<dbReference type="RefSeq" id="WP_058356447.1">
    <property type="nucleotide sequence ID" value="NZ_CABKVG010000009.1"/>
</dbReference>
<gene>
    <name evidence="12" type="ORF">LVJ82_11535</name>
</gene>
<sequence>MKKTLIALALTALPVAAMADVVLYGQIKGGLGVTFQDGNNSQDGTITQMEDYGSRIGFKGEEDLGNGLKAIWQVEQRVSLAGAQVSEGWNTRDTFIGLEGGFGKVRAGYVSDQFNENMETMDIWEYRTGAGAAARGLATMTRFDGRSQGIRYDSPNFGGFDFNITHQLSDSATEGRFDKPGKDDFGQSTIVGLNYENSGFFGKVGYGLYKATAGDDDGQLVRVEGGYDANNLFVGLAYQYAKDMPAYDAYGSGLIGGTADKAHEAAISVAYTIGAVTPKITYAHGWDQKINGSDLDNSGYDQVIIGADYALSKRTTALVSAGWMNAANGFNDEGKLDDGDLYSVGVGLRHKF</sequence>
<evidence type="ECO:0000313" key="12">
    <source>
        <dbReference type="EMBL" id="UOO88118.1"/>
    </source>
</evidence>
<dbReference type="EMBL" id="CP091511">
    <property type="protein sequence ID" value="UOO88118.1"/>
    <property type="molecule type" value="Genomic_DNA"/>
</dbReference>
<dbReference type="InterPro" id="IPR050298">
    <property type="entry name" value="Gram-neg_bact_OMP"/>
</dbReference>